<feature type="compositionally biased region" description="Low complexity" evidence="17">
    <location>
        <begin position="475"/>
        <end position="485"/>
    </location>
</feature>
<dbReference type="InterPro" id="IPR002126">
    <property type="entry name" value="Cadherin-like_dom"/>
</dbReference>
<accession>A0A9Q0IWF2</accession>
<evidence type="ECO:0000256" key="5">
    <source>
        <dbReference type="ARBA" id="ARBA00022723"/>
    </source>
</evidence>
<dbReference type="GO" id="GO:0008013">
    <property type="term" value="F:beta-catenin binding"/>
    <property type="evidence" value="ECO:0007669"/>
    <property type="project" value="TreeGrafter"/>
</dbReference>
<keyword evidence="4 15" id="KW-0812">Transmembrane</keyword>
<keyword evidence="8 14" id="KW-0106">Calcium</keyword>
<evidence type="ECO:0000313" key="22">
    <source>
        <dbReference type="Proteomes" id="UP001148018"/>
    </source>
</evidence>
<evidence type="ECO:0000256" key="16">
    <source>
        <dbReference type="RuleBase" id="RU004357"/>
    </source>
</evidence>
<evidence type="ECO:0000256" key="19">
    <source>
        <dbReference type="SAM" id="SignalP"/>
    </source>
</evidence>
<reference evidence="21" key="1">
    <citation type="submission" date="2022-07" db="EMBL/GenBank/DDBJ databases">
        <title>Chromosome-level genome of Muraenolepis orangiensis.</title>
        <authorList>
            <person name="Kim J."/>
        </authorList>
    </citation>
    <scope>NUCLEOTIDE SEQUENCE</scope>
    <source>
        <strain evidence="21">KU_S4_2022</strain>
        <tissue evidence="21">Muscle</tissue>
    </source>
</reference>
<dbReference type="InterPro" id="IPR020894">
    <property type="entry name" value="Cadherin_CS"/>
</dbReference>
<dbReference type="GO" id="GO:0007156">
    <property type="term" value="P:homophilic cell adhesion via plasma membrane adhesion molecules"/>
    <property type="evidence" value="ECO:0007669"/>
    <property type="project" value="InterPro"/>
</dbReference>
<name>A0A9Q0IWF2_9TELE</name>
<evidence type="ECO:0000256" key="14">
    <source>
        <dbReference type="PROSITE-ProRule" id="PRU00043"/>
    </source>
</evidence>
<keyword evidence="5" id="KW-0479">Metal-binding</keyword>
<evidence type="ECO:0000256" key="9">
    <source>
        <dbReference type="ARBA" id="ARBA00022889"/>
    </source>
</evidence>
<feature type="region of interest" description="Disordered" evidence="17">
    <location>
        <begin position="55"/>
        <end position="74"/>
    </location>
</feature>
<feature type="domain" description="Cadherin" evidence="20">
    <location>
        <begin position="295"/>
        <end position="409"/>
    </location>
</feature>
<dbReference type="CDD" id="cd11304">
    <property type="entry name" value="Cadherin_repeat"/>
    <property type="match status" value="5"/>
</dbReference>
<evidence type="ECO:0000256" key="10">
    <source>
        <dbReference type="ARBA" id="ARBA00022949"/>
    </source>
</evidence>
<sequence length="952" mass="104641">MLTRTRLLLLFPWFLLSLFLRGSLCSPRALPPSHQPLLLSRARLLPHSGGGAARLPGGGGGAWPRRHGGAHPGPQRVKRGWVWNQFFVLEEYMGSDPQYVGKLHTDLDKGASEVKYTLSGDGAGSIFTIDQTTGDIHALRSLDREEKAYYTLRAQAVDMDTRRPLEPESEFVIKVQDINDNEPKFLEGPYTATVPEMSPVGTYVTQVTATDADDPTYGNSARVVYSILHGQPYFSVDPKTGVIKTALPNMDREVKEQYQVLIQAKDMGGQLGGLAGTTTVNISLSDVNDNPPRFSKSFFHLRVPEASAVGLPVGRIKAHDLDIGKNAEVEYNIVPGDGGAMFDITTNEHNQEGIIVLRRPLDYESKKAYTFKVDATNAHLDPRFQSFGAFKDTATVKVNVLDVDEPPVFNKPVYVMDVYEDTPAGTIIGAVTAQDLDAGNSPSVLFTPITPCPYLCPPTLIKTSATHPPAPSSIPPTCTSTTSTSSSVRPLIQTSTTHPPAPSSIPPHLYLHHIHILLRPPPHPNLHHPSPSSIIHPPHLYLHHIHILLRPPPHPNLHHPSPSSIIHPPHLYLHHIHILLRPPPHPNLHHPSPSSIIHPPHLYLHHIHILLHSPVLTSRVAVTVHVLDINEFPPELAIPYETFVCENAKTGQVIQLFSAKDQDLPNAGQQFSFKSPKDNLKNNNFTIRDFGNNTAGIVTKRSGFRRRAQEIYLLPVVIEDNGYPSKTSTGTLTIRVCGCESDGSLLTCSAEAIFLPVGLSTGALIAILLCIVILLVIVVLYVGLRRQKEKETLMSSKEDIRDNVIHYDDEGGGEEDTHAFDMGTLRNPKVVKDNLFRRRDIKPLEASRGLQDAAPVSQGSADIRDFIHRRLEDHDVDNAAPPYDSLVTYAYEGEGSVAESLSSIGSPTAAGEPEEDYDYLNDWGPRFKTLAGIFGEKSSESQSNTATVENSH</sequence>
<dbReference type="FunFam" id="4.10.900.10:FF:000001">
    <property type="entry name" value="Cadherin 2"/>
    <property type="match status" value="1"/>
</dbReference>
<dbReference type="GO" id="GO:0034332">
    <property type="term" value="P:adherens junction organization"/>
    <property type="evidence" value="ECO:0007669"/>
    <property type="project" value="TreeGrafter"/>
</dbReference>
<feature type="domain" description="Cadherin" evidence="20">
    <location>
        <begin position="105"/>
        <end position="185"/>
    </location>
</feature>
<protein>
    <recommendedName>
        <fullName evidence="20">Cadherin domain-containing protein</fullName>
    </recommendedName>
</protein>
<dbReference type="FunFam" id="2.60.40.60:FF:000014">
    <property type="entry name" value="Cadherin 8"/>
    <property type="match status" value="1"/>
</dbReference>
<keyword evidence="10" id="KW-0965">Cell junction</keyword>
<dbReference type="InterPro" id="IPR015919">
    <property type="entry name" value="Cadherin-like_sf"/>
</dbReference>
<comment type="function">
    <text evidence="16">Cadherins are calcium-dependent cell adhesion proteins.</text>
</comment>
<dbReference type="Gene3D" id="2.60.40.60">
    <property type="entry name" value="Cadherins"/>
    <property type="match status" value="5"/>
</dbReference>
<evidence type="ECO:0000256" key="13">
    <source>
        <dbReference type="ARBA" id="ARBA00023180"/>
    </source>
</evidence>
<keyword evidence="12 18" id="KW-0472">Membrane</keyword>
<dbReference type="Pfam" id="PF00028">
    <property type="entry name" value="Cadherin"/>
    <property type="match status" value="4"/>
</dbReference>
<dbReference type="PROSITE" id="PS50268">
    <property type="entry name" value="CADHERIN_2"/>
    <property type="match status" value="4"/>
</dbReference>
<keyword evidence="3" id="KW-1003">Cell membrane</keyword>
<dbReference type="AlphaFoldDB" id="A0A9Q0IWF2"/>
<dbReference type="GO" id="GO:0005509">
    <property type="term" value="F:calcium ion binding"/>
    <property type="evidence" value="ECO:0007669"/>
    <property type="project" value="UniProtKB-UniRule"/>
</dbReference>
<dbReference type="GO" id="GO:0007043">
    <property type="term" value="P:cell-cell junction assembly"/>
    <property type="evidence" value="ECO:0007669"/>
    <property type="project" value="TreeGrafter"/>
</dbReference>
<proteinExistence type="predicted"/>
<dbReference type="PROSITE" id="PS00232">
    <property type="entry name" value="CADHERIN_1"/>
    <property type="match status" value="1"/>
</dbReference>
<dbReference type="OrthoDB" id="6250271at2759"/>
<comment type="subcellular location">
    <subcellularLocation>
        <location evidence="2">Cell junction</location>
        <location evidence="2">Adherens junction</location>
    </subcellularLocation>
    <subcellularLocation>
        <location evidence="1 15">Cell membrane</location>
        <topology evidence="1 15">Single-pass type I membrane protein</topology>
    </subcellularLocation>
</comment>
<dbReference type="Pfam" id="PF01049">
    <property type="entry name" value="CADH_Y-type_LIR"/>
    <property type="match status" value="1"/>
</dbReference>
<feature type="region of interest" description="Disordered" evidence="17">
    <location>
        <begin position="465"/>
        <end position="485"/>
    </location>
</feature>
<evidence type="ECO:0000313" key="21">
    <source>
        <dbReference type="EMBL" id="KAJ3611876.1"/>
    </source>
</evidence>
<evidence type="ECO:0000256" key="17">
    <source>
        <dbReference type="SAM" id="MobiDB-lite"/>
    </source>
</evidence>
<evidence type="ECO:0000256" key="6">
    <source>
        <dbReference type="ARBA" id="ARBA00022729"/>
    </source>
</evidence>
<evidence type="ECO:0000256" key="15">
    <source>
        <dbReference type="RuleBase" id="RU003318"/>
    </source>
</evidence>
<evidence type="ECO:0000259" key="20">
    <source>
        <dbReference type="PROSITE" id="PS50268"/>
    </source>
</evidence>
<feature type="transmembrane region" description="Helical" evidence="18">
    <location>
        <begin position="753"/>
        <end position="784"/>
    </location>
</feature>
<evidence type="ECO:0000256" key="4">
    <source>
        <dbReference type="ARBA" id="ARBA00022692"/>
    </source>
</evidence>
<dbReference type="GO" id="GO:0005912">
    <property type="term" value="C:adherens junction"/>
    <property type="evidence" value="ECO:0007669"/>
    <property type="project" value="UniProtKB-SubCell"/>
</dbReference>
<evidence type="ECO:0000256" key="2">
    <source>
        <dbReference type="ARBA" id="ARBA00004536"/>
    </source>
</evidence>
<keyword evidence="22" id="KW-1185">Reference proteome</keyword>
<dbReference type="GO" id="GO:0044331">
    <property type="term" value="P:cell-cell adhesion mediated by cadherin"/>
    <property type="evidence" value="ECO:0007669"/>
    <property type="project" value="TreeGrafter"/>
</dbReference>
<keyword evidence="13" id="KW-0325">Glycoprotein</keyword>
<evidence type="ECO:0000256" key="8">
    <source>
        <dbReference type="ARBA" id="ARBA00022837"/>
    </source>
</evidence>
<dbReference type="PRINTS" id="PR00205">
    <property type="entry name" value="CADHERIN"/>
</dbReference>
<dbReference type="GO" id="GO:0000902">
    <property type="term" value="P:cell morphogenesis"/>
    <property type="evidence" value="ECO:0007669"/>
    <property type="project" value="TreeGrafter"/>
</dbReference>
<dbReference type="GO" id="GO:0002009">
    <property type="term" value="P:morphogenesis of an epithelium"/>
    <property type="evidence" value="ECO:0007669"/>
    <property type="project" value="UniProtKB-ARBA"/>
</dbReference>
<dbReference type="InterPro" id="IPR027397">
    <property type="entry name" value="Catenin-bd_sf"/>
</dbReference>
<dbReference type="PANTHER" id="PTHR24027:SF96">
    <property type="entry name" value="CADHERIN-12"/>
    <property type="match status" value="1"/>
</dbReference>
<evidence type="ECO:0000256" key="3">
    <source>
        <dbReference type="ARBA" id="ARBA00022475"/>
    </source>
</evidence>
<dbReference type="PANTHER" id="PTHR24027">
    <property type="entry name" value="CADHERIN-23"/>
    <property type="match status" value="1"/>
</dbReference>
<dbReference type="FunFam" id="2.60.40.60:FF:000008">
    <property type="entry name" value="Cadherin 24"/>
    <property type="match status" value="1"/>
</dbReference>
<dbReference type="GO" id="GO:0016339">
    <property type="term" value="P:calcium-dependent cell-cell adhesion via plasma membrane cell adhesion molecules"/>
    <property type="evidence" value="ECO:0007669"/>
    <property type="project" value="TreeGrafter"/>
</dbReference>
<dbReference type="GO" id="GO:0016342">
    <property type="term" value="C:catenin complex"/>
    <property type="evidence" value="ECO:0007669"/>
    <property type="project" value="TreeGrafter"/>
</dbReference>
<gene>
    <name evidence="21" type="ORF">NHX12_021889</name>
</gene>
<keyword evidence="9 15" id="KW-0130">Cell adhesion</keyword>
<evidence type="ECO:0000256" key="18">
    <source>
        <dbReference type="SAM" id="Phobius"/>
    </source>
</evidence>
<feature type="domain" description="Cadherin" evidence="20">
    <location>
        <begin position="636"/>
        <end position="754"/>
    </location>
</feature>
<dbReference type="EMBL" id="JANIIK010000037">
    <property type="protein sequence ID" value="KAJ3611876.1"/>
    <property type="molecule type" value="Genomic_DNA"/>
</dbReference>
<dbReference type="InterPro" id="IPR039808">
    <property type="entry name" value="Cadherin"/>
</dbReference>
<comment type="caution">
    <text evidence="21">The sequence shown here is derived from an EMBL/GenBank/DDBJ whole genome shotgun (WGS) entry which is preliminary data.</text>
</comment>
<dbReference type="SUPFAM" id="SSF49313">
    <property type="entry name" value="Cadherin-like"/>
    <property type="match status" value="5"/>
</dbReference>
<dbReference type="InterPro" id="IPR000233">
    <property type="entry name" value="Cadherin_Y-type_LIR"/>
</dbReference>
<evidence type="ECO:0000256" key="12">
    <source>
        <dbReference type="ARBA" id="ARBA00023136"/>
    </source>
</evidence>
<keyword evidence="6 19" id="KW-0732">Signal</keyword>
<dbReference type="SMART" id="SM00112">
    <property type="entry name" value="CA"/>
    <property type="match status" value="4"/>
</dbReference>
<feature type="chain" id="PRO_5040371836" description="Cadherin domain-containing protein" evidence="19">
    <location>
        <begin position="26"/>
        <end position="952"/>
    </location>
</feature>
<organism evidence="21 22">
    <name type="scientific">Muraenolepis orangiensis</name>
    <name type="common">Patagonian moray cod</name>
    <dbReference type="NCBI Taxonomy" id="630683"/>
    <lineage>
        <taxon>Eukaryota</taxon>
        <taxon>Metazoa</taxon>
        <taxon>Chordata</taxon>
        <taxon>Craniata</taxon>
        <taxon>Vertebrata</taxon>
        <taxon>Euteleostomi</taxon>
        <taxon>Actinopterygii</taxon>
        <taxon>Neopterygii</taxon>
        <taxon>Teleostei</taxon>
        <taxon>Neoteleostei</taxon>
        <taxon>Acanthomorphata</taxon>
        <taxon>Zeiogadaria</taxon>
        <taxon>Gadariae</taxon>
        <taxon>Gadiformes</taxon>
        <taxon>Muraenolepidoidei</taxon>
        <taxon>Muraenolepididae</taxon>
        <taxon>Muraenolepis</taxon>
    </lineage>
</organism>
<keyword evidence="7" id="KW-0677">Repeat</keyword>
<dbReference type="GO" id="GO:0016477">
    <property type="term" value="P:cell migration"/>
    <property type="evidence" value="ECO:0007669"/>
    <property type="project" value="TreeGrafter"/>
</dbReference>
<dbReference type="Gene3D" id="4.10.900.10">
    <property type="entry name" value="TCF3-CBD (Catenin binding domain)"/>
    <property type="match status" value="1"/>
</dbReference>
<evidence type="ECO:0000256" key="1">
    <source>
        <dbReference type="ARBA" id="ARBA00004251"/>
    </source>
</evidence>
<feature type="domain" description="Cadherin" evidence="20">
    <location>
        <begin position="186"/>
        <end position="294"/>
    </location>
</feature>
<feature type="signal peptide" evidence="19">
    <location>
        <begin position="1"/>
        <end position="25"/>
    </location>
</feature>
<dbReference type="FunFam" id="2.60.40.60:FF:000009">
    <property type="entry name" value="Cadherin 24"/>
    <property type="match status" value="1"/>
</dbReference>
<evidence type="ECO:0000256" key="11">
    <source>
        <dbReference type="ARBA" id="ARBA00022989"/>
    </source>
</evidence>
<dbReference type="GO" id="GO:0045296">
    <property type="term" value="F:cadherin binding"/>
    <property type="evidence" value="ECO:0007669"/>
    <property type="project" value="TreeGrafter"/>
</dbReference>
<dbReference type="FunFam" id="2.60.40.60:FF:000012">
    <property type="entry name" value="Cadherin 24"/>
    <property type="match status" value="1"/>
</dbReference>
<keyword evidence="11 18" id="KW-1133">Transmembrane helix</keyword>
<evidence type="ECO:0000256" key="7">
    <source>
        <dbReference type="ARBA" id="ARBA00022737"/>
    </source>
</evidence>
<dbReference type="Proteomes" id="UP001148018">
    <property type="component" value="Unassembled WGS sequence"/>
</dbReference>